<sequence length="356" mass="37833">MPTLDFDRRYPCSRCIASSSGDAEGASDPLAVVGSSSDYRWFDSPSAKESSTISRQDLAHSISELAFRAAFLSTVVSSVDGVNKAETPPLDCSTGFQAVIDLLKSVAKNLGDLPGVETVLKGVLESLQQVINTLGGEPSSQDLNTSLNLLKGISKALGATEPGVKVIPGFEDTIKTAVIGINSVAECLEKTIKQTPPIPGNVAVLAFQQEYCYPIADLYRSMVRALLENAVYIPDGSSDEMKRSMTGILAVLDIMSKSSIAANNADLLKVEPIFAADMLEQFRDVYVSLAERNEQKLFANAGLTVAIGASNALEACLRIAKDPTAAIDDLKEDLGFENVSDEVTGAPNQTTDSQSQ</sequence>
<accession>A0A9P6QIP9</accession>
<dbReference type="AlphaFoldDB" id="A0A9P6QIP9"/>
<keyword evidence="2" id="KW-1185">Reference proteome</keyword>
<proteinExistence type="predicted"/>
<dbReference type="OrthoDB" id="2422250at2759"/>
<reference evidence="1" key="1">
    <citation type="journal article" date="2020" name="Fungal Divers.">
        <title>Resolving the Mortierellaceae phylogeny through synthesis of multi-gene phylogenetics and phylogenomics.</title>
        <authorList>
            <person name="Vandepol N."/>
            <person name="Liber J."/>
            <person name="Desiro A."/>
            <person name="Na H."/>
            <person name="Kennedy M."/>
            <person name="Barry K."/>
            <person name="Grigoriev I.V."/>
            <person name="Miller A.N."/>
            <person name="O'Donnell K."/>
            <person name="Stajich J.E."/>
            <person name="Bonito G."/>
        </authorList>
    </citation>
    <scope>NUCLEOTIDE SEQUENCE</scope>
    <source>
        <strain evidence="1">BC1065</strain>
    </source>
</reference>
<gene>
    <name evidence="1" type="ORF">DFQ27_009749</name>
</gene>
<evidence type="ECO:0000313" key="2">
    <source>
        <dbReference type="Proteomes" id="UP000807716"/>
    </source>
</evidence>
<dbReference type="Proteomes" id="UP000807716">
    <property type="component" value="Unassembled WGS sequence"/>
</dbReference>
<organism evidence="1 2">
    <name type="scientific">Actinomortierella ambigua</name>
    <dbReference type="NCBI Taxonomy" id="1343610"/>
    <lineage>
        <taxon>Eukaryota</taxon>
        <taxon>Fungi</taxon>
        <taxon>Fungi incertae sedis</taxon>
        <taxon>Mucoromycota</taxon>
        <taxon>Mortierellomycotina</taxon>
        <taxon>Mortierellomycetes</taxon>
        <taxon>Mortierellales</taxon>
        <taxon>Mortierellaceae</taxon>
        <taxon>Actinomortierella</taxon>
    </lineage>
</organism>
<name>A0A9P6QIP9_9FUNG</name>
<protein>
    <submittedName>
        <fullName evidence="1">Uncharacterized protein</fullName>
    </submittedName>
</protein>
<dbReference type="EMBL" id="JAAAJB010000093">
    <property type="protein sequence ID" value="KAG0266447.1"/>
    <property type="molecule type" value="Genomic_DNA"/>
</dbReference>
<comment type="caution">
    <text evidence="1">The sequence shown here is derived from an EMBL/GenBank/DDBJ whole genome shotgun (WGS) entry which is preliminary data.</text>
</comment>
<evidence type="ECO:0000313" key="1">
    <source>
        <dbReference type="EMBL" id="KAG0266447.1"/>
    </source>
</evidence>